<dbReference type="OrthoDB" id="75724at2759"/>
<dbReference type="Gene3D" id="3.40.525.10">
    <property type="entry name" value="CRAL-TRIO lipid binding domain"/>
    <property type="match status" value="1"/>
</dbReference>
<dbReference type="GO" id="GO:0016020">
    <property type="term" value="C:membrane"/>
    <property type="evidence" value="ECO:0007669"/>
    <property type="project" value="TreeGrafter"/>
</dbReference>
<accession>A0A0N0U4Q2</accession>
<keyword evidence="3" id="KW-1185">Reference proteome</keyword>
<sequence length="423" mass="49848">MFGERSAIIMSNYYHRYPKLLLSMSISKMVTVPKSYSLRERHIEYNKNIINYRFCENITEEPKEGENGRGNGDERGKLTFTDMKEFPSFKFGNYTYAIEMEQPNPEFQEIARKELRENLELQKETVVRLRELLKGETNLKCPLDFDAWLIRFLRPCKYYPESAFNLVKNYYSFKVKHSDIYDNLKPSREKNIFEQNILVVLPLRDQHGRRMLVIEIGKRWKHNKCSLDEIFKGCVFFLEAAMLEPVTQIAGVVVIFDMDGLTLQQAWQFTPAIAKRIIDWLQDSIPIRVKNIHIINQPYVFNMVFALFKPILREKLRRRCKRNFVFGSLKEDMYMYLCLIFHGTDRKSLHQYISPKCLPIAYGGDIDIPRVEGKQWLEWLLMCDSEFDGTLSNQLDVVNLLQTEHGSTGLTRESSETLEEFTS</sequence>
<dbReference type="InterPro" id="IPR001251">
    <property type="entry name" value="CRAL-TRIO_dom"/>
</dbReference>
<dbReference type="Proteomes" id="UP000053105">
    <property type="component" value="Unassembled WGS sequence"/>
</dbReference>
<proteinExistence type="predicted"/>
<dbReference type="PANTHER" id="PTHR10174:SF220">
    <property type="entry name" value="LD41874P"/>
    <property type="match status" value="1"/>
</dbReference>
<dbReference type="PANTHER" id="PTHR10174">
    <property type="entry name" value="ALPHA-TOCOPHEROL TRANSFER PROTEIN-RELATED"/>
    <property type="match status" value="1"/>
</dbReference>
<dbReference type="STRING" id="166423.A0A0N0U4Q2"/>
<dbReference type="InterPro" id="IPR036865">
    <property type="entry name" value="CRAL-TRIO_dom_sf"/>
</dbReference>
<dbReference type="Pfam" id="PF00650">
    <property type="entry name" value="CRAL_TRIO"/>
    <property type="match status" value="1"/>
</dbReference>
<organism evidence="2 3">
    <name type="scientific">Melipona quadrifasciata</name>
    <dbReference type="NCBI Taxonomy" id="166423"/>
    <lineage>
        <taxon>Eukaryota</taxon>
        <taxon>Metazoa</taxon>
        <taxon>Ecdysozoa</taxon>
        <taxon>Arthropoda</taxon>
        <taxon>Hexapoda</taxon>
        <taxon>Insecta</taxon>
        <taxon>Pterygota</taxon>
        <taxon>Neoptera</taxon>
        <taxon>Endopterygota</taxon>
        <taxon>Hymenoptera</taxon>
        <taxon>Apocrita</taxon>
        <taxon>Aculeata</taxon>
        <taxon>Apoidea</taxon>
        <taxon>Anthophila</taxon>
        <taxon>Apidae</taxon>
        <taxon>Melipona</taxon>
    </lineage>
</organism>
<dbReference type="Gene3D" id="1.10.8.20">
    <property type="entry name" value="N-terminal domain of phosphatidylinositol transfer protein sec14p"/>
    <property type="match status" value="1"/>
</dbReference>
<dbReference type="SUPFAM" id="SSF46938">
    <property type="entry name" value="CRAL/TRIO N-terminal domain"/>
    <property type="match status" value="1"/>
</dbReference>
<dbReference type="InterPro" id="IPR036273">
    <property type="entry name" value="CRAL/TRIO_N_dom_sf"/>
</dbReference>
<dbReference type="AlphaFoldDB" id="A0A0N0U4Q2"/>
<gene>
    <name evidence="2" type="ORF">WN51_14638</name>
</gene>
<dbReference type="EMBL" id="KQ435803">
    <property type="protein sequence ID" value="KOX73151.1"/>
    <property type="molecule type" value="Genomic_DNA"/>
</dbReference>
<dbReference type="PROSITE" id="PS50191">
    <property type="entry name" value="CRAL_TRIO"/>
    <property type="match status" value="1"/>
</dbReference>
<dbReference type="SUPFAM" id="SSF52087">
    <property type="entry name" value="CRAL/TRIO domain"/>
    <property type="match status" value="1"/>
</dbReference>
<dbReference type="InterPro" id="IPR011074">
    <property type="entry name" value="CRAL/TRIO_N_dom"/>
</dbReference>
<evidence type="ECO:0000313" key="3">
    <source>
        <dbReference type="Proteomes" id="UP000053105"/>
    </source>
</evidence>
<evidence type="ECO:0000259" key="1">
    <source>
        <dbReference type="PROSITE" id="PS50191"/>
    </source>
</evidence>
<dbReference type="SMART" id="SM00516">
    <property type="entry name" value="SEC14"/>
    <property type="match status" value="1"/>
</dbReference>
<dbReference type="GO" id="GO:1902936">
    <property type="term" value="F:phosphatidylinositol bisphosphate binding"/>
    <property type="evidence" value="ECO:0007669"/>
    <property type="project" value="TreeGrafter"/>
</dbReference>
<dbReference type="SMART" id="SM01100">
    <property type="entry name" value="CRAL_TRIO_N"/>
    <property type="match status" value="1"/>
</dbReference>
<dbReference type="Gene3D" id="1.20.5.1200">
    <property type="entry name" value="Alpha-tocopherol transfer"/>
    <property type="match status" value="1"/>
</dbReference>
<dbReference type="PRINTS" id="PR00180">
    <property type="entry name" value="CRETINALDHBP"/>
</dbReference>
<name>A0A0N0U4Q2_9HYME</name>
<evidence type="ECO:0000313" key="2">
    <source>
        <dbReference type="EMBL" id="KOX73151.1"/>
    </source>
</evidence>
<protein>
    <submittedName>
        <fullName evidence="2">Alpha-tocopherol transfer protein-like</fullName>
    </submittedName>
</protein>
<feature type="domain" description="CRAL-TRIO" evidence="1">
    <location>
        <begin position="185"/>
        <end position="370"/>
    </location>
</feature>
<reference evidence="2 3" key="1">
    <citation type="submission" date="2015-07" db="EMBL/GenBank/DDBJ databases">
        <title>The genome of Melipona quadrifasciata.</title>
        <authorList>
            <person name="Pan H."/>
            <person name="Kapheim K."/>
        </authorList>
    </citation>
    <scope>NUCLEOTIDE SEQUENCE [LARGE SCALE GENOMIC DNA]</scope>
    <source>
        <strain evidence="2">0111107301</strain>
        <tissue evidence="2">Whole body</tissue>
    </source>
</reference>
<dbReference type="CDD" id="cd00170">
    <property type="entry name" value="SEC14"/>
    <property type="match status" value="1"/>
</dbReference>